<dbReference type="InterPro" id="IPR018114">
    <property type="entry name" value="TRYPSIN_HIS"/>
</dbReference>
<dbReference type="GO" id="GO:0006508">
    <property type="term" value="P:proteolysis"/>
    <property type="evidence" value="ECO:0007669"/>
    <property type="project" value="UniProtKB-KW"/>
</dbReference>
<evidence type="ECO:0000256" key="3">
    <source>
        <dbReference type="ARBA" id="ARBA00022801"/>
    </source>
</evidence>
<dbReference type="CDD" id="cd00190">
    <property type="entry name" value="Tryp_SPc"/>
    <property type="match status" value="1"/>
</dbReference>
<dbReference type="SMART" id="SM00020">
    <property type="entry name" value="Tryp_SPc"/>
    <property type="match status" value="1"/>
</dbReference>
<proteinExistence type="inferred from homology"/>
<dbReference type="PROSITE" id="PS50240">
    <property type="entry name" value="TRYPSIN_DOM"/>
    <property type="match status" value="1"/>
</dbReference>
<evidence type="ECO:0000256" key="5">
    <source>
        <dbReference type="ARBA" id="ARBA00023157"/>
    </source>
</evidence>
<dbReference type="Gene3D" id="2.40.10.10">
    <property type="entry name" value="Trypsin-like serine proteases"/>
    <property type="match status" value="1"/>
</dbReference>
<dbReference type="InterPro" id="IPR001314">
    <property type="entry name" value="Peptidase_S1A"/>
</dbReference>
<organism evidence="8 9">
    <name type="scientific">Ceratosolen solmsi marchali</name>
    <dbReference type="NCBI Taxonomy" id="326594"/>
    <lineage>
        <taxon>Eukaryota</taxon>
        <taxon>Metazoa</taxon>
        <taxon>Ecdysozoa</taxon>
        <taxon>Arthropoda</taxon>
        <taxon>Hexapoda</taxon>
        <taxon>Insecta</taxon>
        <taxon>Pterygota</taxon>
        <taxon>Neoptera</taxon>
        <taxon>Endopterygota</taxon>
        <taxon>Hymenoptera</taxon>
        <taxon>Apocrita</taxon>
        <taxon>Proctotrupomorpha</taxon>
        <taxon>Chalcidoidea</taxon>
        <taxon>Agaonidae</taxon>
        <taxon>Agaoninae</taxon>
        <taxon>Ceratosolen</taxon>
    </lineage>
</organism>
<protein>
    <submittedName>
        <fullName evidence="9">Trypsin-2-like</fullName>
    </submittedName>
</protein>
<feature type="chain" id="PRO_5042496187" evidence="6">
    <location>
        <begin position="20"/>
        <end position="254"/>
    </location>
</feature>
<dbReference type="GeneID" id="105361789"/>
<dbReference type="PRINTS" id="PR00722">
    <property type="entry name" value="CHYMOTRYPSIN"/>
</dbReference>
<dbReference type="FunFam" id="2.40.10.10:FF:000068">
    <property type="entry name" value="transmembrane protease serine 2"/>
    <property type="match status" value="1"/>
</dbReference>
<dbReference type="InterPro" id="IPR001254">
    <property type="entry name" value="Trypsin_dom"/>
</dbReference>
<dbReference type="Pfam" id="PF00089">
    <property type="entry name" value="Trypsin"/>
    <property type="match status" value="1"/>
</dbReference>
<keyword evidence="2" id="KW-0645">Protease</keyword>
<keyword evidence="6" id="KW-0732">Signal</keyword>
<dbReference type="AlphaFoldDB" id="A0AAJ7DUY9"/>
<dbReference type="PROSITE" id="PS00134">
    <property type="entry name" value="TRYPSIN_HIS"/>
    <property type="match status" value="1"/>
</dbReference>
<evidence type="ECO:0000259" key="7">
    <source>
        <dbReference type="PROSITE" id="PS50240"/>
    </source>
</evidence>
<evidence type="ECO:0000256" key="4">
    <source>
        <dbReference type="ARBA" id="ARBA00022825"/>
    </source>
</evidence>
<evidence type="ECO:0000313" key="9">
    <source>
        <dbReference type="RefSeq" id="XP_011497370.1"/>
    </source>
</evidence>
<dbReference type="SUPFAM" id="SSF50494">
    <property type="entry name" value="Trypsin-like serine proteases"/>
    <property type="match status" value="1"/>
</dbReference>
<keyword evidence="8" id="KW-1185">Reference proteome</keyword>
<feature type="domain" description="Peptidase S1" evidence="7">
    <location>
        <begin position="24"/>
        <end position="253"/>
    </location>
</feature>
<dbReference type="GO" id="GO:0004252">
    <property type="term" value="F:serine-type endopeptidase activity"/>
    <property type="evidence" value="ECO:0007669"/>
    <property type="project" value="InterPro"/>
</dbReference>
<keyword evidence="4" id="KW-0720">Serine protease</keyword>
<evidence type="ECO:0000256" key="2">
    <source>
        <dbReference type="ARBA" id="ARBA00022670"/>
    </source>
</evidence>
<dbReference type="KEGG" id="csol:105361789"/>
<dbReference type="RefSeq" id="XP_011497370.1">
    <property type="nucleotide sequence ID" value="XM_011499068.1"/>
</dbReference>
<feature type="signal peptide" evidence="6">
    <location>
        <begin position="1"/>
        <end position="19"/>
    </location>
</feature>
<accession>A0AAJ7DUY9</accession>
<name>A0AAJ7DUY9_9HYME</name>
<keyword evidence="3" id="KW-0378">Hydrolase</keyword>
<dbReference type="InterPro" id="IPR043504">
    <property type="entry name" value="Peptidase_S1_PA_chymotrypsin"/>
</dbReference>
<dbReference type="PANTHER" id="PTHR24276">
    <property type="entry name" value="POLYSERASE-RELATED"/>
    <property type="match status" value="1"/>
</dbReference>
<dbReference type="PANTHER" id="PTHR24276:SF91">
    <property type="entry name" value="AT26814P-RELATED"/>
    <property type="match status" value="1"/>
</dbReference>
<evidence type="ECO:0000256" key="1">
    <source>
        <dbReference type="ARBA" id="ARBA00007664"/>
    </source>
</evidence>
<comment type="similarity">
    <text evidence="1">Belongs to the peptidase S1 family.</text>
</comment>
<reference evidence="9" key="1">
    <citation type="submission" date="2025-08" db="UniProtKB">
        <authorList>
            <consortium name="RefSeq"/>
        </authorList>
    </citation>
    <scope>IDENTIFICATION</scope>
</reference>
<dbReference type="InterPro" id="IPR009003">
    <property type="entry name" value="Peptidase_S1_PA"/>
</dbReference>
<sequence length="254" mass="28252">MNIRLVICFCLLLIIGAFAKKSRVFGGPLASISDFPHLVSIRIISTNELLCGGSIISRWNILTAAHCFLGLNNTYNDVKIVSGAGTLLNIYSDVHDIDYIIAHPQFRYNIHRLLIHDVAIVKLRRPIYMNELQSIIPLASRPARTENVALIAGWGTTPDTEGQLNFTLLRMTTGIIVDNIQCAAYFPVSLQNYQFCTLNPADVVICAGDSGNSVTIDGELYGIVSYTLRGARNAPVVHSQVYYYLDFIRRNMIE</sequence>
<keyword evidence="5" id="KW-1015">Disulfide bond</keyword>
<dbReference type="InterPro" id="IPR050430">
    <property type="entry name" value="Peptidase_S1"/>
</dbReference>
<dbReference type="Proteomes" id="UP000695007">
    <property type="component" value="Unplaced"/>
</dbReference>
<gene>
    <name evidence="9" type="primary">LOC105361789</name>
</gene>
<evidence type="ECO:0000313" key="8">
    <source>
        <dbReference type="Proteomes" id="UP000695007"/>
    </source>
</evidence>
<evidence type="ECO:0000256" key="6">
    <source>
        <dbReference type="SAM" id="SignalP"/>
    </source>
</evidence>